<evidence type="ECO:0000313" key="2">
    <source>
        <dbReference type="Proteomes" id="UP000316639"/>
    </source>
</evidence>
<comment type="caution">
    <text evidence="1">The sequence shown here is derived from an EMBL/GenBank/DDBJ whole genome shotgun (WGS) entry which is preliminary data.</text>
</comment>
<keyword evidence="2" id="KW-1185">Reference proteome</keyword>
<proteinExistence type="predicted"/>
<protein>
    <submittedName>
        <fullName evidence="1">XRE family transcriptional regulator</fullName>
    </submittedName>
</protein>
<dbReference type="AlphaFoldDB" id="A0A563EUY5"/>
<evidence type="ECO:0000313" key="1">
    <source>
        <dbReference type="EMBL" id="TWP51479.1"/>
    </source>
</evidence>
<organism evidence="1 2">
    <name type="scientific">Lentzea tibetensis</name>
    <dbReference type="NCBI Taxonomy" id="2591470"/>
    <lineage>
        <taxon>Bacteria</taxon>
        <taxon>Bacillati</taxon>
        <taxon>Actinomycetota</taxon>
        <taxon>Actinomycetes</taxon>
        <taxon>Pseudonocardiales</taxon>
        <taxon>Pseudonocardiaceae</taxon>
        <taxon>Lentzea</taxon>
    </lineage>
</organism>
<reference evidence="1 2" key="1">
    <citation type="submission" date="2019-07" db="EMBL/GenBank/DDBJ databases">
        <title>Lentzea xizangensis sp. nov., isolated from Qinghai-Tibetan Plateau Soils.</title>
        <authorList>
            <person name="Huang J."/>
        </authorList>
    </citation>
    <scope>NUCLEOTIDE SEQUENCE [LARGE SCALE GENOMIC DNA]</scope>
    <source>
        <strain evidence="1 2">FXJ1.1311</strain>
    </source>
</reference>
<sequence length="404" mass="44378">MTNEAFAQHLGVAVRTIATWHQRADITPVREMQELLDTALERAPESARERFMRKANGSTVAVATSTFERTDDVSRAARESLEFASWALSEQVDPLILDHVQYELRRVAVDYVHAPLKPVFDDLIRLRDVTFGLVRERPHPKQSRELFFLTGTNLLLLAHASQNLGEPGSGMAQARAAAACAEQADHDGLRAWVAGTQALIAEWTRRCSEAVDFARRGQEFAVTAESRGRLASLEARCLARTGKKEEALVALARAQRAWDTGPESDDLGEFGGLLTFPAAKANYYAGGVLSLVGEHEQAERAALKAISMYENGLVEDRSYGDEALARVDVAIARLARGEVDGAGDALRPVFALPSEQRIQQLRDGLNRVTRTLALPNYTGSAEAKQLTEAVHEFVVPRPDRRAIG</sequence>
<name>A0A563EUY5_9PSEU</name>
<dbReference type="SUPFAM" id="SSF48452">
    <property type="entry name" value="TPR-like"/>
    <property type="match status" value="1"/>
</dbReference>
<dbReference type="OrthoDB" id="4518481at2"/>
<dbReference type="InterPro" id="IPR011990">
    <property type="entry name" value="TPR-like_helical_dom_sf"/>
</dbReference>
<gene>
    <name evidence="1" type="ORF">FKR81_14805</name>
</gene>
<dbReference type="Proteomes" id="UP000316639">
    <property type="component" value="Unassembled WGS sequence"/>
</dbReference>
<dbReference type="RefSeq" id="WP_146352240.1">
    <property type="nucleotide sequence ID" value="NZ_VOBR01000008.1"/>
</dbReference>
<dbReference type="EMBL" id="VOBR01000008">
    <property type="protein sequence ID" value="TWP51479.1"/>
    <property type="molecule type" value="Genomic_DNA"/>
</dbReference>
<dbReference type="Gene3D" id="1.25.40.10">
    <property type="entry name" value="Tetratricopeptide repeat domain"/>
    <property type="match status" value="1"/>
</dbReference>
<accession>A0A563EUY5</accession>